<proteinExistence type="predicted"/>
<dbReference type="EMBL" id="EQ980086">
    <property type="protein sequence ID" value="EEF25280.1"/>
    <property type="molecule type" value="Genomic_DNA"/>
</dbReference>
<accession>B9TFT4</accession>
<evidence type="ECO:0000256" key="1">
    <source>
        <dbReference type="SAM" id="MobiDB-lite"/>
    </source>
</evidence>
<evidence type="ECO:0000313" key="2">
    <source>
        <dbReference type="EMBL" id="EEF25280.1"/>
    </source>
</evidence>
<dbReference type="AlphaFoldDB" id="B9TFT4"/>
<gene>
    <name evidence="2" type="ORF">RCOM_1935460</name>
</gene>
<name>B9TFT4_RICCO</name>
<feature type="region of interest" description="Disordered" evidence="1">
    <location>
        <begin position="131"/>
        <end position="173"/>
    </location>
</feature>
<feature type="compositionally biased region" description="Basic and acidic residues" evidence="1">
    <location>
        <begin position="157"/>
        <end position="173"/>
    </location>
</feature>
<reference evidence="3" key="1">
    <citation type="journal article" date="2010" name="Nat. Biotechnol.">
        <title>Draft genome sequence of the oilseed species Ricinus communis.</title>
        <authorList>
            <person name="Chan A.P."/>
            <person name="Crabtree J."/>
            <person name="Zhao Q."/>
            <person name="Lorenzi H."/>
            <person name="Orvis J."/>
            <person name="Puiu D."/>
            <person name="Melake-Berhan A."/>
            <person name="Jones K.M."/>
            <person name="Redman J."/>
            <person name="Chen G."/>
            <person name="Cahoon E.B."/>
            <person name="Gedil M."/>
            <person name="Stanke M."/>
            <person name="Haas B.J."/>
            <person name="Wortman J.R."/>
            <person name="Fraser-Liggett C.M."/>
            <person name="Ravel J."/>
            <person name="Rabinowicz P.D."/>
        </authorList>
    </citation>
    <scope>NUCLEOTIDE SEQUENCE [LARGE SCALE GENOMIC DNA]</scope>
    <source>
        <strain evidence="3">cv. Hale</strain>
    </source>
</reference>
<organism evidence="2 3">
    <name type="scientific">Ricinus communis</name>
    <name type="common">Castor bean</name>
    <dbReference type="NCBI Taxonomy" id="3988"/>
    <lineage>
        <taxon>Eukaryota</taxon>
        <taxon>Viridiplantae</taxon>
        <taxon>Streptophyta</taxon>
        <taxon>Embryophyta</taxon>
        <taxon>Tracheophyta</taxon>
        <taxon>Spermatophyta</taxon>
        <taxon>Magnoliopsida</taxon>
        <taxon>eudicotyledons</taxon>
        <taxon>Gunneridae</taxon>
        <taxon>Pentapetalae</taxon>
        <taxon>rosids</taxon>
        <taxon>fabids</taxon>
        <taxon>Malpighiales</taxon>
        <taxon>Euphorbiaceae</taxon>
        <taxon>Acalyphoideae</taxon>
        <taxon>Acalypheae</taxon>
        <taxon>Ricinus</taxon>
    </lineage>
</organism>
<protein>
    <submittedName>
        <fullName evidence="2">Uncharacterized protein</fullName>
    </submittedName>
</protein>
<keyword evidence="3" id="KW-1185">Reference proteome</keyword>
<dbReference type="InParanoid" id="B9TFT4"/>
<evidence type="ECO:0000313" key="3">
    <source>
        <dbReference type="Proteomes" id="UP000008311"/>
    </source>
</evidence>
<sequence length="173" mass="19545">MSRVRYRTNMPAVHPCQCQCHERHARSRVLQQRTQAYRSTGLIAFVVTDRLQPRSHRPRAHCSSTVSKSRTHQESALQLDLGRLVETCSARYRHRRSEVLDVPPAYHVYKKATARNAPIAVAQVALHEKEPLHEPRKSGARLFTKGFNPNQAIAGKPDLEGSRQPLDRKAGAA</sequence>
<feature type="region of interest" description="Disordered" evidence="1">
    <location>
        <begin position="54"/>
        <end position="73"/>
    </location>
</feature>
<dbReference type="Proteomes" id="UP000008311">
    <property type="component" value="Unassembled WGS sequence"/>
</dbReference>